<accession>A0AAW7XXQ2</accession>
<organism evidence="1 2">
    <name type="scientific">Celeribacter halophilus</name>
    <dbReference type="NCBI Taxonomy" id="576117"/>
    <lineage>
        <taxon>Bacteria</taxon>
        <taxon>Pseudomonadati</taxon>
        <taxon>Pseudomonadota</taxon>
        <taxon>Alphaproteobacteria</taxon>
        <taxon>Rhodobacterales</taxon>
        <taxon>Roseobacteraceae</taxon>
        <taxon>Celeribacter</taxon>
    </lineage>
</organism>
<dbReference type="Gene3D" id="1.10.238.160">
    <property type="match status" value="1"/>
</dbReference>
<dbReference type="Proteomes" id="UP001169823">
    <property type="component" value="Unassembled WGS sequence"/>
</dbReference>
<dbReference type="RefSeq" id="WP_303494867.1">
    <property type="nucleotide sequence ID" value="NZ_JAUOPJ010000011.1"/>
</dbReference>
<reference evidence="1" key="1">
    <citation type="submission" date="2023-07" db="EMBL/GenBank/DDBJ databases">
        <title>Genome content predicts the carbon catabolic preferences of heterotrophic bacteria.</title>
        <authorList>
            <person name="Gralka M."/>
        </authorList>
    </citation>
    <scope>NUCLEOTIDE SEQUENCE</scope>
    <source>
        <strain evidence="1">I2M02</strain>
    </source>
</reference>
<sequence>MVNKHKRISASKVRELCGGVTNMTLWRWQRREDLNFPAPTMIGQRRYWKESDIIAWLDAQVASEAEAHA</sequence>
<gene>
    <name evidence="1" type="ORF">Q4494_13215</name>
</gene>
<protein>
    <submittedName>
        <fullName evidence="1">Transcriptional regulator</fullName>
    </submittedName>
</protein>
<dbReference type="EMBL" id="JAUOPJ010000011">
    <property type="protein sequence ID" value="MDO6458043.1"/>
    <property type="molecule type" value="Genomic_DNA"/>
</dbReference>
<dbReference type="SUPFAM" id="SSF46955">
    <property type="entry name" value="Putative DNA-binding domain"/>
    <property type="match status" value="1"/>
</dbReference>
<evidence type="ECO:0000313" key="2">
    <source>
        <dbReference type="Proteomes" id="UP001169823"/>
    </source>
</evidence>
<evidence type="ECO:0000313" key="1">
    <source>
        <dbReference type="EMBL" id="MDO6458043.1"/>
    </source>
</evidence>
<comment type="caution">
    <text evidence="1">The sequence shown here is derived from an EMBL/GenBank/DDBJ whole genome shotgun (WGS) entry which is preliminary data.</text>
</comment>
<dbReference type="InterPro" id="IPR009061">
    <property type="entry name" value="DNA-bd_dom_put_sf"/>
</dbReference>
<dbReference type="AlphaFoldDB" id="A0AAW7XXQ2"/>
<proteinExistence type="predicted"/>
<name>A0AAW7XXQ2_9RHOB</name>